<protein>
    <submittedName>
        <fullName evidence="1">Uncharacterized protein</fullName>
    </submittedName>
</protein>
<dbReference type="Proteomes" id="UP000768471">
    <property type="component" value="Unassembled WGS sequence"/>
</dbReference>
<gene>
    <name evidence="1" type="ORF">H9Q10_04690</name>
</gene>
<accession>A0ABS0N9I6</accession>
<proteinExistence type="predicted"/>
<keyword evidence="2" id="KW-1185">Reference proteome</keyword>
<name>A0ABS0N9I6_9NEIS</name>
<evidence type="ECO:0000313" key="1">
    <source>
        <dbReference type="EMBL" id="MBH5328964.1"/>
    </source>
</evidence>
<reference evidence="1 2" key="1">
    <citation type="submission" date="2020-09" db="EMBL/GenBank/DDBJ databases">
        <title>Eikenella S3660 sp. nov., isolated from a throat swab.</title>
        <authorList>
            <person name="Buhl M."/>
        </authorList>
    </citation>
    <scope>NUCLEOTIDE SEQUENCE [LARGE SCALE GENOMIC DNA]</scope>
    <source>
        <strain evidence="1 2">S3360</strain>
    </source>
</reference>
<organism evidence="1 2">
    <name type="scientific">Eikenella glucosivorans</name>
    <dbReference type="NCBI Taxonomy" id="2766967"/>
    <lineage>
        <taxon>Bacteria</taxon>
        <taxon>Pseudomonadati</taxon>
        <taxon>Pseudomonadota</taxon>
        <taxon>Betaproteobacteria</taxon>
        <taxon>Neisseriales</taxon>
        <taxon>Neisseriaceae</taxon>
        <taxon>Eikenella</taxon>
    </lineage>
</organism>
<comment type="caution">
    <text evidence="1">The sequence shown here is derived from an EMBL/GenBank/DDBJ whole genome shotgun (WGS) entry which is preliminary data.</text>
</comment>
<dbReference type="RefSeq" id="WP_197902874.1">
    <property type="nucleotide sequence ID" value="NZ_JACSGR010000003.1"/>
</dbReference>
<evidence type="ECO:0000313" key="2">
    <source>
        <dbReference type="Proteomes" id="UP000768471"/>
    </source>
</evidence>
<dbReference type="EMBL" id="JACSGR010000003">
    <property type="protein sequence ID" value="MBH5328964.1"/>
    <property type="molecule type" value="Genomic_DNA"/>
</dbReference>
<sequence length="222" mass="25034">MLRHALIALQTLLGTPLRARRAAQADARTAADLAAARDPAPQLAAYLQHPESWACRFPKARAAGLTLHTSQDGRLRSFSWAHQGSRRTLLQSRSPGGRSQIHPDLIPAGRIERLHTARLAPYGSVYVLLAEHSDGEHTEKSLHLFHFVAEQFQPLPLIHTAPDAEPTHRLHFRYSGRHANNYFFYDPGSHTISQPHISPHTHTPTQHRLRYRFNGSLFVPHH</sequence>